<organism evidence="1 2">
    <name type="scientific">Smallanthus sonchifolius</name>
    <dbReference type="NCBI Taxonomy" id="185202"/>
    <lineage>
        <taxon>Eukaryota</taxon>
        <taxon>Viridiplantae</taxon>
        <taxon>Streptophyta</taxon>
        <taxon>Embryophyta</taxon>
        <taxon>Tracheophyta</taxon>
        <taxon>Spermatophyta</taxon>
        <taxon>Magnoliopsida</taxon>
        <taxon>eudicotyledons</taxon>
        <taxon>Gunneridae</taxon>
        <taxon>Pentapetalae</taxon>
        <taxon>asterids</taxon>
        <taxon>campanulids</taxon>
        <taxon>Asterales</taxon>
        <taxon>Asteraceae</taxon>
        <taxon>Asteroideae</taxon>
        <taxon>Heliantheae alliance</taxon>
        <taxon>Millerieae</taxon>
        <taxon>Smallanthus</taxon>
    </lineage>
</organism>
<accession>A0ACB9JLC7</accession>
<gene>
    <name evidence="1" type="ORF">L1987_08074</name>
</gene>
<evidence type="ECO:0000313" key="1">
    <source>
        <dbReference type="EMBL" id="KAI3820526.1"/>
    </source>
</evidence>
<comment type="caution">
    <text evidence="1">The sequence shown here is derived from an EMBL/GenBank/DDBJ whole genome shotgun (WGS) entry which is preliminary data.</text>
</comment>
<protein>
    <submittedName>
        <fullName evidence="1">Uncharacterized protein</fullName>
    </submittedName>
</protein>
<reference evidence="1 2" key="2">
    <citation type="journal article" date="2022" name="Mol. Ecol. Resour.">
        <title>The genomes of chicory, endive, great burdock and yacon provide insights into Asteraceae paleo-polyploidization history and plant inulin production.</title>
        <authorList>
            <person name="Fan W."/>
            <person name="Wang S."/>
            <person name="Wang H."/>
            <person name="Wang A."/>
            <person name="Jiang F."/>
            <person name="Liu H."/>
            <person name="Zhao H."/>
            <person name="Xu D."/>
            <person name="Zhang Y."/>
        </authorList>
    </citation>
    <scope>NUCLEOTIDE SEQUENCE [LARGE SCALE GENOMIC DNA]</scope>
    <source>
        <strain evidence="2">cv. Yunnan</strain>
        <tissue evidence="1">Leaves</tissue>
    </source>
</reference>
<name>A0ACB9JLC7_9ASTR</name>
<proteinExistence type="predicted"/>
<reference evidence="2" key="1">
    <citation type="journal article" date="2022" name="Mol. Ecol. Resour.">
        <title>The genomes of chicory, endive, great burdock and yacon provide insights into Asteraceae palaeo-polyploidization history and plant inulin production.</title>
        <authorList>
            <person name="Fan W."/>
            <person name="Wang S."/>
            <person name="Wang H."/>
            <person name="Wang A."/>
            <person name="Jiang F."/>
            <person name="Liu H."/>
            <person name="Zhao H."/>
            <person name="Xu D."/>
            <person name="Zhang Y."/>
        </authorList>
    </citation>
    <scope>NUCLEOTIDE SEQUENCE [LARGE SCALE GENOMIC DNA]</scope>
    <source>
        <strain evidence="2">cv. Yunnan</strain>
    </source>
</reference>
<keyword evidence="2" id="KW-1185">Reference proteome</keyword>
<evidence type="ECO:0000313" key="2">
    <source>
        <dbReference type="Proteomes" id="UP001056120"/>
    </source>
</evidence>
<sequence length="81" mass="9688">MLLIMLPDNRLHLYMKKGKVGADPRVEERVEEWKNVDDAIKEFVKLFEELTGNEFGHGKERRKSKRNCRNFSQLTWMMGMM</sequence>
<dbReference type="EMBL" id="CM042020">
    <property type="protein sequence ID" value="KAI3820526.1"/>
    <property type="molecule type" value="Genomic_DNA"/>
</dbReference>
<dbReference type="Proteomes" id="UP001056120">
    <property type="component" value="Linkage Group LG03"/>
</dbReference>